<feature type="domain" description="ABC-2 type transporter transmembrane" evidence="7">
    <location>
        <begin position="19"/>
        <end position="411"/>
    </location>
</feature>
<evidence type="ECO:0000256" key="2">
    <source>
        <dbReference type="ARBA" id="ARBA00022475"/>
    </source>
</evidence>
<reference evidence="8 9" key="1">
    <citation type="submission" date="2014-08" db="EMBL/GenBank/DDBJ databases">
        <title>Porphyromonas canoris strain:OH2762 Genome sequencing.</title>
        <authorList>
            <person name="Wallis C."/>
            <person name="Deusch O."/>
            <person name="O'Flynn C."/>
            <person name="Davis I."/>
            <person name="Jospin G."/>
            <person name="Darling A.E."/>
            <person name="Coil D.A."/>
            <person name="Alexiev A."/>
            <person name="Horsfall A."/>
            <person name="Kirkwood N."/>
            <person name="Harris S."/>
            <person name="Eisen J.A."/>
        </authorList>
    </citation>
    <scope>NUCLEOTIDE SEQUENCE [LARGE SCALE GENOMIC DNA]</scope>
    <source>
        <strain evidence="9">COT-108 OH2762</strain>
    </source>
</reference>
<protein>
    <recommendedName>
        <fullName evidence="7">ABC-2 type transporter transmembrane domain-containing protein</fullName>
    </recommendedName>
</protein>
<dbReference type="InterPro" id="IPR051449">
    <property type="entry name" value="ABC-2_transporter_component"/>
</dbReference>
<dbReference type="InterPro" id="IPR013525">
    <property type="entry name" value="ABC2_TM"/>
</dbReference>
<proteinExistence type="predicted"/>
<comment type="caution">
    <text evidence="8">The sequence shown here is derived from an EMBL/GenBank/DDBJ whole genome shotgun (WGS) entry which is preliminary data.</text>
</comment>
<dbReference type="EMBL" id="JQZV01000008">
    <property type="protein sequence ID" value="KGN92708.1"/>
    <property type="molecule type" value="Genomic_DNA"/>
</dbReference>
<sequence length="437" mass="49330">MKKLGVIISREYREKVLKKSFIIFTILTPIFFIAISFIPAILMNTKSTTDEEKVVLVADQPGKYFSHLKNKDGFRFITTSKSLDEERAEGTEMYAYVLISEDLLENPRGIKIFTEKQVTSELSDLVYDQIMPVLQEEKIASFDIPNLKNIIDDTKVRLDIQTAKIVASGEDSVSSSAGLASALGMITNFVMYFFIFMYGMMVFASVREEKKNRVVEVIISSVQPFELLMGKIIAALLIGFTQLFIWAVVFVGGVFLLQLFMFDTFTTSVAEMKQISAAQESVMMEGFIEEILVPLQSINFSLIFVSFILYFLGGYLIYASLYAAVGSAIDNDEDGQQLMMPVTIISLLAFYFGFYAANNPDAPLTIFASMFPLSSPVVMMVRLPFEPPMWQLVLSIVILIASALGSIWFASRIYRVGILMYGKKPSYKTLMQWLRYK</sequence>
<feature type="transmembrane region" description="Helical" evidence="6">
    <location>
        <begin position="21"/>
        <end position="42"/>
    </location>
</feature>
<keyword evidence="5 6" id="KW-0472">Membrane</keyword>
<gene>
    <name evidence="8" type="ORF">HQ43_04245</name>
</gene>
<feature type="transmembrane region" description="Helical" evidence="6">
    <location>
        <begin position="291"/>
        <end position="318"/>
    </location>
</feature>
<feature type="transmembrane region" description="Helical" evidence="6">
    <location>
        <begin position="179"/>
        <end position="203"/>
    </location>
</feature>
<dbReference type="RefSeq" id="WP_036790036.1">
    <property type="nucleotide sequence ID" value="NZ_JQZV01000008.1"/>
</dbReference>
<evidence type="ECO:0000256" key="6">
    <source>
        <dbReference type="SAM" id="Phobius"/>
    </source>
</evidence>
<comment type="subcellular location">
    <subcellularLocation>
        <location evidence="1">Cell membrane</location>
        <topology evidence="1">Multi-pass membrane protein</topology>
    </subcellularLocation>
</comment>
<feature type="transmembrane region" description="Helical" evidence="6">
    <location>
        <begin position="389"/>
        <end position="410"/>
    </location>
</feature>
<keyword evidence="4 6" id="KW-1133">Transmembrane helix</keyword>
<evidence type="ECO:0000256" key="4">
    <source>
        <dbReference type="ARBA" id="ARBA00022989"/>
    </source>
</evidence>
<feature type="transmembrane region" description="Helical" evidence="6">
    <location>
        <begin position="244"/>
        <end position="270"/>
    </location>
</feature>
<name>A0ABR4XLF9_9PORP</name>
<evidence type="ECO:0000313" key="9">
    <source>
        <dbReference type="Proteomes" id="UP000030101"/>
    </source>
</evidence>
<evidence type="ECO:0000256" key="3">
    <source>
        <dbReference type="ARBA" id="ARBA00022692"/>
    </source>
</evidence>
<dbReference type="Proteomes" id="UP000030101">
    <property type="component" value="Unassembled WGS sequence"/>
</dbReference>
<dbReference type="Pfam" id="PF12698">
    <property type="entry name" value="ABC2_membrane_3"/>
    <property type="match status" value="1"/>
</dbReference>
<dbReference type="PANTHER" id="PTHR30294:SF29">
    <property type="entry name" value="MULTIDRUG ABC TRANSPORTER PERMEASE YBHS-RELATED"/>
    <property type="match status" value="1"/>
</dbReference>
<dbReference type="Gene3D" id="3.40.190.10">
    <property type="entry name" value="Periplasmic binding protein-like II"/>
    <property type="match status" value="1"/>
</dbReference>
<organism evidence="8 9">
    <name type="scientific">Porphyromonas canoris</name>
    <dbReference type="NCBI Taxonomy" id="36875"/>
    <lineage>
        <taxon>Bacteria</taxon>
        <taxon>Pseudomonadati</taxon>
        <taxon>Bacteroidota</taxon>
        <taxon>Bacteroidia</taxon>
        <taxon>Bacteroidales</taxon>
        <taxon>Porphyromonadaceae</taxon>
        <taxon>Porphyromonas</taxon>
    </lineage>
</organism>
<accession>A0ABR4XLF9</accession>
<evidence type="ECO:0000313" key="8">
    <source>
        <dbReference type="EMBL" id="KGN92708.1"/>
    </source>
</evidence>
<keyword evidence="3 6" id="KW-0812">Transmembrane</keyword>
<evidence type="ECO:0000256" key="1">
    <source>
        <dbReference type="ARBA" id="ARBA00004651"/>
    </source>
</evidence>
<evidence type="ECO:0000259" key="7">
    <source>
        <dbReference type="Pfam" id="PF12698"/>
    </source>
</evidence>
<dbReference type="PANTHER" id="PTHR30294">
    <property type="entry name" value="MEMBRANE COMPONENT OF ABC TRANSPORTER YHHJ-RELATED"/>
    <property type="match status" value="1"/>
</dbReference>
<evidence type="ECO:0000256" key="5">
    <source>
        <dbReference type="ARBA" id="ARBA00023136"/>
    </source>
</evidence>
<feature type="transmembrane region" description="Helical" evidence="6">
    <location>
        <begin position="338"/>
        <end position="357"/>
    </location>
</feature>
<dbReference type="SUPFAM" id="SSF53850">
    <property type="entry name" value="Periplasmic binding protein-like II"/>
    <property type="match status" value="1"/>
</dbReference>
<keyword evidence="9" id="KW-1185">Reference proteome</keyword>
<keyword evidence="2" id="KW-1003">Cell membrane</keyword>